<evidence type="ECO:0000313" key="2">
    <source>
        <dbReference type="Proteomes" id="UP000218160"/>
    </source>
</evidence>
<dbReference type="AlphaFoldDB" id="A0A291BBU6"/>
<name>A0A291BBU6_9GAMM</name>
<proteinExistence type="predicted"/>
<accession>A0A291BBU6</accession>
<dbReference type="KEGG" id="elux:BTN50_2058"/>
<organism evidence="1 2">
    <name type="scientific">Candidatus Enterovibrio altilux</name>
    <dbReference type="NCBI Taxonomy" id="1927128"/>
    <lineage>
        <taxon>Bacteria</taxon>
        <taxon>Pseudomonadati</taxon>
        <taxon>Pseudomonadota</taxon>
        <taxon>Gammaproteobacteria</taxon>
        <taxon>Vibrionales</taxon>
        <taxon>Vibrionaceae</taxon>
        <taxon>Enterovibrio</taxon>
    </lineage>
</organism>
<gene>
    <name evidence="1" type="ORF">BTN50_2058</name>
</gene>
<dbReference type="Proteomes" id="UP000218160">
    <property type="component" value="Chromosome 2"/>
</dbReference>
<keyword evidence="2" id="KW-1185">Reference proteome</keyword>
<dbReference type="EMBL" id="CP020663">
    <property type="protein sequence ID" value="ATF10467.1"/>
    <property type="molecule type" value="Genomic_DNA"/>
</dbReference>
<evidence type="ECO:0000313" key="1">
    <source>
        <dbReference type="EMBL" id="ATF10467.1"/>
    </source>
</evidence>
<sequence>MLLAEYYALKIFCEYEYKYFMGFTLTEKIMLNTDNRIELIRYHDADEDALLMWFTLTRLKVLGTH</sequence>
<protein>
    <submittedName>
        <fullName evidence="1">Uncharacterized protein</fullName>
    </submittedName>
</protein>
<reference evidence="2" key="1">
    <citation type="submission" date="2017-04" db="EMBL/GenBank/DDBJ databases">
        <title>Genome evolution of the luminous symbionts of deep sea anglerfish.</title>
        <authorList>
            <person name="Hendry T.A."/>
        </authorList>
    </citation>
    <scope>NUCLEOTIDE SEQUENCE [LARGE SCALE GENOMIC DNA]</scope>
</reference>